<sequence>MTLAGHHPFNQVRVEPTTDPQGVTVIDDIQGIRVSLGTTEPVIPLSGAPTAFCFPVDVAYDIDTESVRIPMPVNVCVRDHVGSVVADVPPNTSKTLGQGQYTVEIGGLGVKTYLAVQSELRIPAATDGGRTISVENTDPVGLGVRSLHNQPATTVTTTDDPTDVMRALSCFGASLKTTSCERSFPSMRGHPPQIKHGDCFDAPATLERTPAETDIQIEVPSTFEYIYPVASLAYYLNAAVVPGDSPRLLVDGTAHPIEHEDGYDAAVFRLLEHLFTLDCLTRTEGFYPVQLAGREQIEESAGLDFAALYDQSLGEQVNTYLTVPFETVASIVPRWPLTTTIAPTAAHLGVLSYVAADLSSIRTPETERSVTTRAGSQYAASINEFLRGTSTTAPSFRGQSSATADQQIQQRGPSDDSTDGGWTRALNPPSTGSITHLWFNDGYPIAGAKPTLDACQRRLDAHSSGPIDVAVISNAPEMHDETDVADLYGMRDLIAFDVTVYEECSQTALREILMTEYDLIHYIGHVTDEGLQCDDGWLDAATLDHVETRAFILNGCRSVDQGMALVESGAIGGLCTLSGVANTSATDIGRTVARLLNAGFSLGGSLDIITDTSVTGYQYMVVGDPRLTITTCKGTAATLAEIHSIEKDQYKVSIHGFPAPSTSLGALSMPYLGNEKEYSLNSGQLVTKTVTTAELQAHLELGRVPVRHEGTLTWSDMLTGEEGLSNIESQG</sequence>
<feature type="compositionally biased region" description="Polar residues" evidence="1">
    <location>
        <begin position="390"/>
        <end position="412"/>
    </location>
</feature>
<keyword evidence="3" id="KW-1185">Reference proteome</keyword>
<evidence type="ECO:0000313" key="2">
    <source>
        <dbReference type="EMBL" id="MFC7189466.1"/>
    </source>
</evidence>
<dbReference type="AlphaFoldDB" id="A0ABD5YQF4"/>
<proteinExistence type="predicted"/>
<evidence type="ECO:0000313" key="3">
    <source>
        <dbReference type="Proteomes" id="UP001596417"/>
    </source>
</evidence>
<evidence type="ECO:0008006" key="4">
    <source>
        <dbReference type="Google" id="ProtNLM"/>
    </source>
</evidence>
<dbReference type="GeneID" id="76199036"/>
<evidence type="ECO:0000256" key="1">
    <source>
        <dbReference type="SAM" id="MobiDB-lite"/>
    </source>
</evidence>
<reference evidence="2 3" key="1">
    <citation type="journal article" date="2019" name="Int. J. Syst. Evol. Microbiol.">
        <title>The Global Catalogue of Microorganisms (GCM) 10K type strain sequencing project: providing services to taxonomists for standard genome sequencing and annotation.</title>
        <authorList>
            <consortium name="The Broad Institute Genomics Platform"/>
            <consortium name="The Broad Institute Genome Sequencing Center for Infectious Disease"/>
            <person name="Wu L."/>
            <person name="Ma J."/>
        </authorList>
    </citation>
    <scope>NUCLEOTIDE SEQUENCE [LARGE SCALE GENOMIC DNA]</scope>
    <source>
        <strain evidence="2 3">RDMS1</strain>
    </source>
</reference>
<name>A0ABD5YQF4_9EURY</name>
<comment type="caution">
    <text evidence="2">The sequence shown here is derived from an EMBL/GenBank/DDBJ whole genome shotgun (WGS) entry which is preliminary data.</text>
</comment>
<accession>A0ABD5YQF4</accession>
<dbReference type="EMBL" id="JBHTAX010000001">
    <property type="protein sequence ID" value="MFC7189466.1"/>
    <property type="molecule type" value="Genomic_DNA"/>
</dbReference>
<organism evidence="2 3">
    <name type="scientific">Halocatena marina</name>
    <dbReference type="NCBI Taxonomy" id="2934937"/>
    <lineage>
        <taxon>Archaea</taxon>
        <taxon>Methanobacteriati</taxon>
        <taxon>Methanobacteriota</taxon>
        <taxon>Stenosarchaea group</taxon>
        <taxon>Halobacteria</taxon>
        <taxon>Halobacteriales</taxon>
        <taxon>Natronomonadaceae</taxon>
        <taxon>Halocatena</taxon>
    </lineage>
</organism>
<protein>
    <recommendedName>
        <fullName evidence="4">CHAT domain-containing protein</fullName>
    </recommendedName>
</protein>
<dbReference type="RefSeq" id="WP_264554943.1">
    <property type="nucleotide sequence ID" value="NZ_CP109979.1"/>
</dbReference>
<dbReference type="Proteomes" id="UP001596417">
    <property type="component" value="Unassembled WGS sequence"/>
</dbReference>
<feature type="region of interest" description="Disordered" evidence="1">
    <location>
        <begin position="390"/>
        <end position="426"/>
    </location>
</feature>
<gene>
    <name evidence="2" type="ORF">ACFQL7_06120</name>
</gene>